<dbReference type="InterPro" id="IPR023546">
    <property type="entry name" value="MGMT"/>
</dbReference>
<evidence type="ECO:0000256" key="8">
    <source>
        <dbReference type="HAMAP-Rule" id="MF_00772"/>
    </source>
</evidence>
<protein>
    <recommendedName>
        <fullName evidence="8">Methylated-DNA--protein-cysteine methyltransferase</fullName>
        <ecNumber evidence="8">2.1.1.63</ecNumber>
    </recommendedName>
    <alternativeName>
        <fullName evidence="8">6-O-methylguanine-DNA methyltransferase</fullName>
        <shortName evidence="8">MGMT</shortName>
    </alternativeName>
    <alternativeName>
        <fullName evidence="8">O-6-methylguanine-DNA-alkyltransferase</fullName>
    </alternativeName>
</protein>
<dbReference type="EMBL" id="JBHUHV010000001">
    <property type="protein sequence ID" value="MFD2065270.1"/>
    <property type="molecule type" value="Genomic_DNA"/>
</dbReference>
<dbReference type="PANTHER" id="PTHR10815:SF13">
    <property type="entry name" value="METHYLATED-DNA--PROTEIN-CYSTEINE METHYLTRANSFERASE"/>
    <property type="match status" value="1"/>
</dbReference>
<dbReference type="RefSeq" id="WP_229962740.1">
    <property type="nucleotide sequence ID" value="NZ_JAJJWI010000031.1"/>
</dbReference>
<comment type="similarity">
    <text evidence="8">Belongs to the MGMT family.</text>
</comment>
<dbReference type="Gene3D" id="1.10.10.10">
    <property type="entry name" value="Winged helix-like DNA-binding domain superfamily/Winged helix DNA-binding domain"/>
    <property type="match status" value="1"/>
</dbReference>
<feature type="domain" description="Methylguanine DNA methyltransferase ribonuclease-like" evidence="10">
    <location>
        <begin position="8"/>
        <end position="71"/>
    </location>
</feature>
<comment type="caution">
    <text evidence="11">The sequence shown here is derived from an EMBL/GenBank/DDBJ whole genome shotgun (WGS) entry which is preliminary data.</text>
</comment>
<comment type="subcellular location">
    <subcellularLocation>
        <location evidence="8">Cytoplasm</location>
    </subcellularLocation>
</comment>
<comment type="function">
    <text evidence="8">Involved in the cellular defense against the biological effects of O6-methylguanine (O6-MeG) and O4-methylthymine (O4-MeT) in DNA. Repairs the methylated nucleobase in DNA by stoichiometrically transferring the methyl group to a cysteine residue in the enzyme. This is a suicide reaction: the enzyme is irreversibly inactivated.</text>
</comment>
<keyword evidence="3 8" id="KW-0489">Methyltransferase</keyword>
<evidence type="ECO:0000313" key="11">
    <source>
        <dbReference type="EMBL" id="MFD2065270.1"/>
    </source>
</evidence>
<evidence type="ECO:0000259" key="10">
    <source>
        <dbReference type="Pfam" id="PF02870"/>
    </source>
</evidence>
<evidence type="ECO:0000256" key="2">
    <source>
        <dbReference type="ARBA" id="ARBA00022490"/>
    </source>
</evidence>
<dbReference type="InterPro" id="IPR008332">
    <property type="entry name" value="MethylG_MeTrfase_N"/>
</dbReference>
<dbReference type="GO" id="GO:0003908">
    <property type="term" value="F:methylated-DNA-[protein]-cysteine S-methyltransferase activity"/>
    <property type="evidence" value="ECO:0007669"/>
    <property type="project" value="UniProtKB-EC"/>
</dbReference>
<dbReference type="SUPFAM" id="SSF53155">
    <property type="entry name" value="Methylated DNA-protein cysteine methyltransferase domain"/>
    <property type="match status" value="1"/>
</dbReference>
<evidence type="ECO:0000256" key="4">
    <source>
        <dbReference type="ARBA" id="ARBA00022679"/>
    </source>
</evidence>
<evidence type="ECO:0000256" key="5">
    <source>
        <dbReference type="ARBA" id="ARBA00022763"/>
    </source>
</evidence>
<evidence type="ECO:0000256" key="7">
    <source>
        <dbReference type="ARBA" id="ARBA00049348"/>
    </source>
</evidence>
<feature type="domain" description="Methylated-DNA-[protein]-cysteine S-methyltransferase DNA binding" evidence="9">
    <location>
        <begin position="77"/>
        <end position="155"/>
    </location>
</feature>
<feature type="active site" description="Nucleophile; methyl group acceptor" evidence="8">
    <location>
        <position position="127"/>
    </location>
</feature>
<dbReference type="PANTHER" id="PTHR10815">
    <property type="entry name" value="METHYLATED-DNA--PROTEIN-CYSTEINE METHYLTRANSFERASE"/>
    <property type="match status" value="1"/>
</dbReference>
<keyword evidence="6 8" id="KW-0234">DNA repair</keyword>
<dbReference type="HAMAP" id="MF_00772">
    <property type="entry name" value="OGT"/>
    <property type="match status" value="1"/>
</dbReference>
<dbReference type="SUPFAM" id="SSF46767">
    <property type="entry name" value="Methylated DNA-protein cysteine methyltransferase, C-terminal domain"/>
    <property type="match status" value="1"/>
</dbReference>
<keyword evidence="2 8" id="KW-0963">Cytoplasm</keyword>
<dbReference type="NCBIfam" id="TIGR00589">
    <property type="entry name" value="ogt"/>
    <property type="match status" value="1"/>
</dbReference>
<organism evidence="11 12">
    <name type="scientific">Pontibacter silvestris</name>
    <dbReference type="NCBI Taxonomy" id="2305183"/>
    <lineage>
        <taxon>Bacteria</taxon>
        <taxon>Pseudomonadati</taxon>
        <taxon>Bacteroidota</taxon>
        <taxon>Cytophagia</taxon>
        <taxon>Cytophagales</taxon>
        <taxon>Hymenobacteraceae</taxon>
        <taxon>Pontibacter</taxon>
    </lineage>
</organism>
<dbReference type="InterPro" id="IPR036217">
    <property type="entry name" value="MethylDNA_cys_MeTrfase_DNAb"/>
</dbReference>
<dbReference type="GO" id="GO:0032259">
    <property type="term" value="P:methylation"/>
    <property type="evidence" value="ECO:0007669"/>
    <property type="project" value="UniProtKB-KW"/>
</dbReference>
<dbReference type="PROSITE" id="PS00374">
    <property type="entry name" value="MGMT"/>
    <property type="match status" value="1"/>
</dbReference>
<proteinExistence type="inferred from homology"/>
<dbReference type="InterPro" id="IPR014048">
    <property type="entry name" value="MethylDNA_cys_MeTrfase_DNA-bd"/>
</dbReference>
<gene>
    <name evidence="11" type="ORF">ACFSKU_00105</name>
</gene>
<keyword evidence="12" id="KW-1185">Reference proteome</keyword>
<dbReference type="Proteomes" id="UP001597369">
    <property type="component" value="Unassembled WGS sequence"/>
</dbReference>
<reference evidence="12" key="1">
    <citation type="journal article" date="2019" name="Int. J. Syst. Evol. Microbiol.">
        <title>The Global Catalogue of Microorganisms (GCM) 10K type strain sequencing project: providing services to taxonomists for standard genome sequencing and annotation.</title>
        <authorList>
            <consortium name="The Broad Institute Genomics Platform"/>
            <consortium name="The Broad Institute Genome Sequencing Center for Infectious Disease"/>
            <person name="Wu L."/>
            <person name="Ma J."/>
        </authorList>
    </citation>
    <scope>NUCLEOTIDE SEQUENCE [LARGE SCALE GENOMIC DNA]</scope>
    <source>
        <strain evidence="12">JCM 16545</strain>
    </source>
</reference>
<comment type="miscellaneous">
    <text evidence="8">This enzyme catalyzes only one turnover and therefore is not strictly catalytic. According to one definition, an enzyme is a biocatalyst that acts repeatedly and over many reaction cycles.</text>
</comment>
<comment type="catalytic activity">
    <reaction evidence="1 8">
        <text>a 4-O-methyl-thymidine in DNA + L-cysteinyl-[protein] = a thymidine in DNA + S-methyl-L-cysteinyl-[protein]</text>
        <dbReference type="Rhea" id="RHEA:53428"/>
        <dbReference type="Rhea" id="RHEA-COMP:10131"/>
        <dbReference type="Rhea" id="RHEA-COMP:10132"/>
        <dbReference type="Rhea" id="RHEA-COMP:13555"/>
        <dbReference type="Rhea" id="RHEA-COMP:13556"/>
        <dbReference type="ChEBI" id="CHEBI:29950"/>
        <dbReference type="ChEBI" id="CHEBI:82612"/>
        <dbReference type="ChEBI" id="CHEBI:137386"/>
        <dbReference type="ChEBI" id="CHEBI:137387"/>
        <dbReference type="EC" id="2.1.1.63"/>
    </reaction>
</comment>
<evidence type="ECO:0000256" key="6">
    <source>
        <dbReference type="ARBA" id="ARBA00023204"/>
    </source>
</evidence>
<evidence type="ECO:0000256" key="3">
    <source>
        <dbReference type="ARBA" id="ARBA00022603"/>
    </source>
</evidence>
<dbReference type="InterPro" id="IPR036388">
    <property type="entry name" value="WH-like_DNA-bd_sf"/>
</dbReference>
<accession>A0ABW4WTM3</accession>
<dbReference type="InterPro" id="IPR001497">
    <property type="entry name" value="MethylDNA_cys_MeTrfase_AS"/>
</dbReference>
<evidence type="ECO:0000313" key="12">
    <source>
        <dbReference type="Proteomes" id="UP001597369"/>
    </source>
</evidence>
<dbReference type="Pfam" id="PF02870">
    <property type="entry name" value="Methyltransf_1N"/>
    <property type="match status" value="1"/>
</dbReference>
<name>A0ABW4WTM3_9BACT</name>
<evidence type="ECO:0000259" key="9">
    <source>
        <dbReference type="Pfam" id="PF01035"/>
    </source>
</evidence>
<keyword evidence="4 8" id="KW-0808">Transferase</keyword>
<dbReference type="EC" id="2.1.1.63" evidence="8"/>
<dbReference type="Gene3D" id="3.30.160.70">
    <property type="entry name" value="Methylated DNA-protein cysteine methyltransferase domain"/>
    <property type="match status" value="1"/>
</dbReference>
<dbReference type="InterPro" id="IPR036631">
    <property type="entry name" value="MGMT_N_sf"/>
</dbReference>
<sequence>MIDLNSHTTYYNSPIGTLRITGTSESITAVLFSEEPTVAASLTPPTCLTTCVQQLEEYFHKERQTFDLPLQATGTVFQQQVWKQLQSIAFGKVASYMDVARATSGEKAIRAIGAANAKNPISIVVPCHRVIGSDNSLTGYAWGLWRKEWLLRHEGYLPANKQLVLF</sequence>
<keyword evidence="5 8" id="KW-0227">DNA damage</keyword>
<dbReference type="CDD" id="cd06445">
    <property type="entry name" value="ATase"/>
    <property type="match status" value="1"/>
</dbReference>
<dbReference type="Pfam" id="PF01035">
    <property type="entry name" value="DNA_binding_1"/>
    <property type="match status" value="1"/>
</dbReference>
<evidence type="ECO:0000256" key="1">
    <source>
        <dbReference type="ARBA" id="ARBA00001286"/>
    </source>
</evidence>
<comment type="catalytic activity">
    <reaction evidence="7 8">
        <text>a 6-O-methyl-2'-deoxyguanosine in DNA + L-cysteinyl-[protein] = S-methyl-L-cysteinyl-[protein] + a 2'-deoxyguanosine in DNA</text>
        <dbReference type="Rhea" id="RHEA:24000"/>
        <dbReference type="Rhea" id="RHEA-COMP:10131"/>
        <dbReference type="Rhea" id="RHEA-COMP:10132"/>
        <dbReference type="Rhea" id="RHEA-COMP:11367"/>
        <dbReference type="Rhea" id="RHEA-COMP:11368"/>
        <dbReference type="ChEBI" id="CHEBI:29950"/>
        <dbReference type="ChEBI" id="CHEBI:82612"/>
        <dbReference type="ChEBI" id="CHEBI:85445"/>
        <dbReference type="ChEBI" id="CHEBI:85448"/>
        <dbReference type="EC" id="2.1.1.63"/>
    </reaction>
</comment>